<evidence type="ECO:0000259" key="2">
    <source>
        <dbReference type="Pfam" id="PF02120"/>
    </source>
</evidence>
<accession>A0ABR6XL29</accession>
<evidence type="ECO:0000313" key="3">
    <source>
        <dbReference type="EMBL" id="MBC3830224.1"/>
    </source>
</evidence>
<sequence>MSSIFPRLDPNLVITTGVEGPTAVRAVEAIKQEIVQKLSQFGVGKQLQAEVIAKLNDGSYIAKIDGTPMRLALPENIQVGQKLLLTLLHLTPRPMFLMDGQNQVALLDPQKKPKSTELFRPSSIGVEEQNSSSSESDATSVTLSKYSSAQTLASGNQQSQSTSIQTTQITSQQMLVPGKDFANQYLGTTSIDNSAQTELSPTGQLINALLQETNNPKDKLGIRASASLLETDTNIIPEKQIAKQIESHLRQSITSSGLFYESHITQWLTGQKSKAEIELEPQAKIALAQENSVLMNKDERNHTALAQIIHQQLDILDQQKFTWLGLLAPNMPMEWDVSKPPKQDTQSDQTEQETQSWQSQLRLQLPHLGNIDIQLQLRNNQLQLAIKGQQQNAIELLQAAYPALQQTLESTGTFIQSFKIKQDEQA</sequence>
<keyword evidence="3" id="KW-0966">Cell projection</keyword>
<proteinExistence type="predicted"/>
<gene>
    <name evidence="3" type="ORF">H8K33_01740</name>
</gene>
<keyword evidence="3" id="KW-0969">Cilium</keyword>
<dbReference type="InterPro" id="IPR021136">
    <property type="entry name" value="Flagellar_hook_control-like_C"/>
</dbReference>
<dbReference type="Pfam" id="PF02120">
    <property type="entry name" value="Flg_hook"/>
    <property type="match status" value="1"/>
</dbReference>
<dbReference type="Gene3D" id="3.30.750.140">
    <property type="match status" value="1"/>
</dbReference>
<dbReference type="EMBL" id="JACOFU010000001">
    <property type="protein sequence ID" value="MBC3830224.1"/>
    <property type="molecule type" value="Genomic_DNA"/>
</dbReference>
<reference evidence="3 4" key="1">
    <citation type="submission" date="2020-08" db="EMBL/GenBank/DDBJ databases">
        <title>Novel species isolated from subtropical streams in China.</title>
        <authorList>
            <person name="Lu H."/>
        </authorList>
    </citation>
    <scope>NUCLEOTIDE SEQUENCE [LARGE SCALE GENOMIC DNA]</scope>
    <source>
        <strain evidence="3 4">KCTC 52442</strain>
    </source>
</reference>
<evidence type="ECO:0000256" key="1">
    <source>
        <dbReference type="SAM" id="MobiDB-lite"/>
    </source>
</evidence>
<keyword evidence="3" id="KW-0282">Flagellum</keyword>
<comment type="caution">
    <text evidence="3">The sequence shown here is derived from an EMBL/GenBank/DDBJ whole genome shotgun (WGS) entry which is preliminary data.</text>
</comment>
<feature type="compositionally biased region" description="Low complexity" evidence="1">
    <location>
        <begin position="343"/>
        <end position="359"/>
    </location>
</feature>
<dbReference type="Proteomes" id="UP000643610">
    <property type="component" value="Unassembled WGS sequence"/>
</dbReference>
<feature type="region of interest" description="Disordered" evidence="1">
    <location>
        <begin position="334"/>
        <end position="359"/>
    </location>
</feature>
<name>A0ABR6XL29_9BURK</name>
<dbReference type="RefSeq" id="WP_186889252.1">
    <property type="nucleotide sequence ID" value="NZ_JACOFU010000001.1"/>
</dbReference>
<feature type="domain" description="Flagellar hook-length control protein-like C-terminal" evidence="2">
    <location>
        <begin position="347"/>
        <end position="425"/>
    </location>
</feature>
<feature type="region of interest" description="Disordered" evidence="1">
    <location>
        <begin position="109"/>
        <end position="139"/>
    </location>
</feature>
<organism evidence="3 4">
    <name type="scientific">Undibacterium amnicola</name>
    <dbReference type="NCBI Taxonomy" id="1834038"/>
    <lineage>
        <taxon>Bacteria</taxon>
        <taxon>Pseudomonadati</taxon>
        <taxon>Pseudomonadota</taxon>
        <taxon>Betaproteobacteria</taxon>
        <taxon>Burkholderiales</taxon>
        <taxon>Oxalobacteraceae</taxon>
        <taxon>Undibacterium</taxon>
    </lineage>
</organism>
<evidence type="ECO:0000313" key="4">
    <source>
        <dbReference type="Proteomes" id="UP000643610"/>
    </source>
</evidence>
<protein>
    <submittedName>
        <fullName evidence="3">Flagellar hook-length control protein FliK</fullName>
    </submittedName>
</protein>
<dbReference type="InterPro" id="IPR038610">
    <property type="entry name" value="FliK-like_C_sf"/>
</dbReference>
<keyword evidence="4" id="KW-1185">Reference proteome</keyword>